<evidence type="ECO:0000256" key="6">
    <source>
        <dbReference type="PIRSR" id="PIRSR000699-2"/>
    </source>
</evidence>
<sequence>MNQSEMEMIFLQMITASGSAKSYYMEALGEAKKGDYEQAQALISEGDKQAIEGHKVHSQLISREAGGDSVGTSMILMHAEDQAMSAEIIKIMVEELIELYQKVDACSK</sequence>
<evidence type="ECO:0000256" key="7">
    <source>
        <dbReference type="PROSITE-ProRule" id="PRU00418"/>
    </source>
</evidence>
<evidence type="ECO:0000313" key="8">
    <source>
        <dbReference type="EMBL" id="SHK83206.1"/>
    </source>
</evidence>
<reference evidence="8 9" key="1">
    <citation type="submission" date="2016-11" db="EMBL/GenBank/DDBJ databases">
        <authorList>
            <person name="Jaros S."/>
            <person name="Januszkiewicz K."/>
            <person name="Wedrychowicz H."/>
        </authorList>
    </citation>
    <scope>NUCLEOTIDE SEQUENCE [LARGE SCALE GENOMIC DNA]</scope>
    <source>
        <strain evidence="8 9">DSM 15929</strain>
    </source>
</reference>
<dbReference type="InterPro" id="IPR036542">
    <property type="entry name" value="PTS_IIA_lac/cel_sf"/>
</dbReference>
<evidence type="ECO:0000313" key="9">
    <source>
        <dbReference type="Proteomes" id="UP000184386"/>
    </source>
</evidence>
<dbReference type="STRING" id="1121322.SAMN02745136_03443"/>
<dbReference type="InterPro" id="IPR003188">
    <property type="entry name" value="PTS_IIA_lac/cel"/>
</dbReference>
<dbReference type="Pfam" id="PF02255">
    <property type="entry name" value="PTS_IIA"/>
    <property type="match status" value="1"/>
</dbReference>
<dbReference type="PIRSF" id="PIRSF000699">
    <property type="entry name" value="PTS_IILac_III"/>
    <property type="match status" value="1"/>
</dbReference>
<dbReference type="OrthoDB" id="389577at2"/>
<evidence type="ECO:0000256" key="2">
    <source>
        <dbReference type="ARBA" id="ARBA00022597"/>
    </source>
</evidence>
<keyword evidence="6" id="KW-0479">Metal-binding</keyword>
<organism evidence="8 9">
    <name type="scientific">Anaerocolumna jejuensis DSM 15929</name>
    <dbReference type="NCBI Taxonomy" id="1121322"/>
    <lineage>
        <taxon>Bacteria</taxon>
        <taxon>Bacillati</taxon>
        <taxon>Bacillota</taxon>
        <taxon>Clostridia</taxon>
        <taxon>Lachnospirales</taxon>
        <taxon>Lachnospiraceae</taxon>
        <taxon>Anaerocolumna</taxon>
    </lineage>
</organism>
<keyword evidence="2" id="KW-0762">Sugar transport</keyword>
<keyword evidence="6" id="KW-0460">Magnesium</keyword>
<evidence type="ECO:0000256" key="3">
    <source>
        <dbReference type="ARBA" id="ARBA00022679"/>
    </source>
</evidence>
<feature type="active site" description="Tele-phosphohistidine intermediate" evidence="5">
    <location>
        <position position="78"/>
    </location>
</feature>
<dbReference type="RefSeq" id="WP_073278088.1">
    <property type="nucleotide sequence ID" value="NZ_FRAC01000018.1"/>
</dbReference>
<dbReference type="SUPFAM" id="SSF46973">
    <property type="entry name" value="Enzyme IIa from lactose specific PTS, IIa-lac"/>
    <property type="match status" value="1"/>
</dbReference>
<dbReference type="GO" id="GO:0046872">
    <property type="term" value="F:metal ion binding"/>
    <property type="evidence" value="ECO:0007669"/>
    <property type="project" value="UniProtKB-KW"/>
</dbReference>
<dbReference type="AlphaFoldDB" id="A0A1M6VPN9"/>
<dbReference type="PANTHER" id="PTHR34382">
    <property type="entry name" value="PTS SYSTEM N,N'-DIACETYLCHITOBIOSE-SPECIFIC EIIA COMPONENT"/>
    <property type="match status" value="1"/>
</dbReference>
<evidence type="ECO:0000256" key="1">
    <source>
        <dbReference type="ARBA" id="ARBA00022448"/>
    </source>
</evidence>
<dbReference type="PANTHER" id="PTHR34382:SF10">
    <property type="entry name" value="PTS SYSTEM OLIGO-BETA-MANNOSIDE-SPECIFIC EIIA COMPONENT"/>
    <property type="match status" value="1"/>
</dbReference>
<dbReference type="Gene3D" id="1.20.58.80">
    <property type="entry name" value="Phosphotransferase system, lactose/cellobiose-type IIA subunit"/>
    <property type="match status" value="1"/>
</dbReference>
<evidence type="ECO:0000256" key="5">
    <source>
        <dbReference type="PIRSR" id="PIRSR000699-1"/>
    </source>
</evidence>
<accession>A0A1M6VPN9</accession>
<comment type="cofactor">
    <cofactor evidence="6">
        <name>Mg(2+)</name>
        <dbReference type="ChEBI" id="CHEBI:18420"/>
    </cofactor>
    <text evidence="6">Binds 1 Mg(2+) ion per trimer.</text>
</comment>
<dbReference type="PROSITE" id="PS51095">
    <property type="entry name" value="PTS_EIIA_TYPE_3"/>
    <property type="match status" value="1"/>
</dbReference>
<dbReference type="GO" id="GO:0009401">
    <property type="term" value="P:phosphoenolpyruvate-dependent sugar phosphotransferase system"/>
    <property type="evidence" value="ECO:0007669"/>
    <property type="project" value="UniProtKB-KW"/>
</dbReference>
<keyword evidence="1" id="KW-0813">Transport</keyword>
<name>A0A1M6VPN9_9FIRM</name>
<proteinExistence type="predicted"/>
<dbReference type="GO" id="GO:0016740">
    <property type="term" value="F:transferase activity"/>
    <property type="evidence" value="ECO:0007669"/>
    <property type="project" value="UniProtKB-KW"/>
</dbReference>
<protein>
    <submittedName>
        <fullName evidence="8">PTS system, cellobiose-specific IIA component</fullName>
    </submittedName>
</protein>
<keyword evidence="9" id="KW-1185">Reference proteome</keyword>
<feature type="modified residue" description="Phosphohistidine; by HPr" evidence="7">
    <location>
        <position position="78"/>
    </location>
</feature>
<keyword evidence="4" id="KW-0598">Phosphotransferase system</keyword>
<keyword evidence="3" id="KW-0808">Transferase</keyword>
<dbReference type="EMBL" id="FRAC01000018">
    <property type="protein sequence ID" value="SHK83206.1"/>
    <property type="molecule type" value="Genomic_DNA"/>
</dbReference>
<feature type="binding site" evidence="6">
    <location>
        <position position="81"/>
    </location>
    <ligand>
        <name>Mg(2+)</name>
        <dbReference type="ChEBI" id="CHEBI:18420"/>
        <note>ligand shared between all trimeric partners</note>
    </ligand>
</feature>
<gene>
    <name evidence="8" type="ORF">SAMN02745136_03443</name>
</gene>
<evidence type="ECO:0000256" key="4">
    <source>
        <dbReference type="ARBA" id="ARBA00022683"/>
    </source>
</evidence>
<dbReference type="Proteomes" id="UP000184386">
    <property type="component" value="Unassembled WGS sequence"/>
</dbReference>